<reference evidence="2" key="1">
    <citation type="journal article" date="2021" name="Genome Biol. Evol.">
        <title>A High-Quality Reference Genome for a Parasitic Bivalve with Doubly Uniparental Inheritance (Bivalvia: Unionida).</title>
        <authorList>
            <person name="Smith C.H."/>
        </authorList>
    </citation>
    <scope>NUCLEOTIDE SEQUENCE</scope>
    <source>
        <strain evidence="2">CHS0354</strain>
    </source>
</reference>
<gene>
    <name evidence="2" type="ORF">CHS0354_030241</name>
</gene>
<reference evidence="2" key="2">
    <citation type="journal article" date="2021" name="Genome Biol. Evol.">
        <title>Developing a high-quality reference genome for a parasitic bivalve with doubly uniparental inheritance (Bivalvia: Unionida).</title>
        <authorList>
            <person name="Smith C.H."/>
        </authorList>
    </citation>
    <scope>NUCLEOTIDE SEQUENCE</scope>
    <source>
        <strain evidence="2">CHS0354</strain>
        <tissue evidence="2">Mantle</tissue>
    </source>
</reference>
<feature type="region of interest" description="Disordered" evidence="1">
    <location>
        <begin position="1"/>
        <end position="30"/>
    </location>
</feature>
<proteinExistence type="predicted"/>
<evidence type="ECO:0000313" key="2">
    <source>
        <dbReference type="EMBL" id="KAK3578818.1"/>
    </source>
</evidence>
<organism evidence="2 3">
    <name type="scientific">Potamilus streckersoni</name>
    <dbReference type="NCBI Taxonomy" id="2493646"/>
    <lineage>
        <taxon>Eukaryota</taxon>
        <taxon>Metazoa</taxon>
        <taxon>Spiralia</taxon>
        <taxon>Lophotrochozoa</taxon>
        <taxon>Mollusca</taxon>
        <taxon>Bivalvia</taxon>
        <taxon>Autobranchia</taxon>
        <taxon>Heteroconchia</taxon>
        <taxon>Palaeoheterodonta</taxon>
        <taxon>Unionida</taxon>
        <taxon>Unionoidea</taxon>
        <taxon>Unionidae</taxon>
        <taxon>Ambleminae</taxon>
        <taxon>Lampsilini</taxon>
        <taxon>Potamilus</taxon>
    </lineage>
</organism>
<dbReference type="EMBL" id="JAEAOA010001799">
    <property type="protein sequence ID" value="KAK3578818.1"/>
    <property type="molecule type" value="Genomic_DNA"/>
</dbReference>
<keyword evidence="3" id="KW-1185">Reference proteome</keyword>
<sequence length="210" mass="23571">MYIRRHVSNTKTKTPSKGTHRSKSSSGILTTEKEIKSFSSSIGRNENCNLTSEAAYYNVQAEYATVVNKIQPQNHSQHISASADECVYSLAGSITDTDFTIISHAVKIEGINRENVNTENNCQYDTVYEMRKPLSDSTYNHTNEVQIDAYASTVPSVIRSLDETYSQLECKSALDNIYNNTNVTDENTQNTLIKSSDQDFDHIYNNTVVD</sequence>
<dbReference type="Proteomes" id="UP001195483">
    <property type="component" value="Unassembled WGS sequence"/>
</dbReference>
<comment type="caution">
    <text evidence="2">The sequence shown here is derived from an EMBL/GenBank/DDBJ whole genome shotgun (WGS) entry which is preliminary data.</text>
</comment>
<accession>A0AAE0VHT8</accession>
<evidence type="ECO:0000256" key="1">
    <source>
        <dbReference type="SAM" id="MobiDB-lite"/>
    </source>
</evidence>
<dbReference type="AlphaFoldDB" id="A0AAE0VHT8"/>
<name>A0AAE0VHT8_9BIVA</name>
<evidence type="ECO:0000313" key="3">
    <source>
        <dbReference type="Proteomes" id="UP001195483"/>
    </source>
</evidence>
<reference evidence="2" key="3">
    <citation type="submission" date="2023-05" db="EMBL/GenBank/DDBJ databases">
        <authorList>
            <person name="Smith C.H."/>
        </authorList>
    </citation>
    <scope>NUCLEOTIDE SEQUENCE</scope>
    <source>
        <strain evidence="2">CHS0354</strain>
        <tissue evidence="2">Mantle</tissue>
    </source>
</reference>
<protein>
    <submittedName>
        <fullName evidence="2">Uncharacterized protein</fullName>
    </submittedName>
</protein>